<sequence length="495" mass="55222">MSSEIPIPVLQDYGLTGKTGFLPGEFPVTELSDPYYGKWESVVRILPSLLLSKRIRMVVDKLPQLEVKPSLLENTAQLRRAYSVLCFIANAYVWGYDEPLDTLPDCIAQPLLLISERLGLPPLATYASLILWNYQPIIHDSDLVEDIFDLQNLTTINTFTGGIDESWFYLVSVFFEKNGGQCIDAGLQAIQATRERDSKKLRSLLENMAQGIDQLGSLLMKMEEMCDPHVFYYRIRPYLAGWKNMADAGLPNGVKYGPNGSYHHFAGGSNAQSSLIQALDILLGVEHFAMGHKKPQQEAISAKTASNSFINGMREYMPREHRTFLVHLEQVSTIRDYVLSHKSDEKLTLAYDACLGMLKSFRDKHIQIVSRYVILQANKKPLSGSKSKTYRSGLSKGQGKKEQTGTGGTSLIPFLKQCRDETGSVAASDWGKKMLSTGVLQVQSSSSIVGIRKRPTDDEKLGEIGERKRTKVGLAGDWKSADDDDEIVSRSTGHW</sequence>
<dbReference type="Pfam" id="PF01231">
    <property type="entry name" value="IDO"/>
    <property type="match status" value="1"/>
</dbReference>
<dbReference type="GO" id="GO:0034354">
    <property type="term" value="P:'de novo' NAD+ biosynthetic process from L-tryptophan"/>
    <property type="evidence" value="ECO:0007669"/>
    <property type="project" value="EnsemblFungi"/>
</dbReference>
<keyword evidence="3 4" id="KW-0408">Iron</keyword>
<keyword evidence="5" id="KW-0560">Oxidoreductase</keyword>
<dbReference type="OrthoDB" id="540174at2759"/>
<organism evidence="7 8">
    <name type="scientific">Lachancea dasiensis</name>
    <dbReference type="NCBI Taxonomy" id="1072105"/>
    <lineage>
        <taxon>Eukaryota</taxon>
        <taxon>Fungi</taxon>
        <taxon>Dikarya</taxon>
        <taxon>Ascomycota</taxon>
        <taxon>Saccharomycotina</taxon>
        <taxon>Saccharomycetes</taxon>
        <taxon>Saccharomycetales</taxon>
        <taxon>Saccharomycetaceae</taxon>
        <taxon>Lachancea</taxon>
    </lineage>
</organism>
<dbReference type="GO" id="GO:0020037">
    <property type="term" value="F:heme binding"/>
    <property type="evidence" value="ECO:0007669"/>
    <property type="project" value="UniProtKB-UniRule"/>
</dbReference>
<keyword evidence="5" id="KW-0223">Dioxygenase</keyword>
<dbReference type="GO" id="GO:0033754">
    <property type="term" value="F:indoleamine 2,3-dioxygenase activity"/>
    <property type="evidence" value="ECO:0007669"/>
    <property type="project" value="UniProtKB-EC"/>
</dbReference>
<evidence type="ECO:0000313" key="7">
    <source>
        <dbReference type="EMBL" id="SCU97526.1"/>
    </source>
</evidence>
<dbReference type="Proteomes" id="UP000190274">
    <property type="component" value="Chromosome H"/>
</dbReference>
<evidence type="ECO:0000256" key="5">
    <source>
        <dbReference type="RuleBase" id="RU369119"/>
    </source>
</evidence>
<dbReference type="InterPro" id="IPR000898">
    <property type="entry name" value="Indolamine_dOase"/>
</dbReference>
<dbReference type="InterPro" id="IPR037217">
    <property type="entry name" value="Trp/Indoleamine_2_3_dOase-like"/>
</dbReference>
<keyword evidence="4 5" id="KW-0349">Heme</keyword>
<evidence type="ECO:0000256" key="3">
    <source>
        <dbReference type="ARBA" id="ARBA00023004"/>
    </source>
</evidence>
<reference evidence="7 8" key="1">
    <citation type="submission" date="2016-03" db="EMBL/GenBank/DDBJ databases">
        <authorList>
            <person name="Devillers H."/>
        </authorList>
    </citation>
    <scope>NUCLEOTIDE SEQUENCE [LARGE SCALE GENOMIC DNA]</scope>
    <source>
        <strain evidence="7">CBS 10888</strain>
    </source>
</reference>
<evidence type="ECO:0000256" key="6">
    <source>
        <dbReference type="SAM" id="MobiDB-lite"/>
    </source>
</evidence>
<feature type="binding site" description="proximal binding residue" evidence="4">
    <location>
        <position position="365"/>
    </location>
    <ligand>
        <name>heme b</name>
        <dbReference type="ChEBI" id="CHEBI:60344"/>
    </ligand>
    <ligandPart>
        <name>Fe</name>
        <dbReference type="ChEBI" id="CHEBI:18248"/>
    </ligandPart>
</feature>
<dbReference type="GO" id="GO:0005737">
    <property type="term" value="C:cytoplasm"/>
    <property type="evidence" value="ECO:0007669"/>
    <property type="project" value="TreeGrafter"/>
</dbReference>
<dbReference type="EMBL" id="LT598461">
    <property type="protein sequence ID" value="SCU97526.1"/>
    <property type="molecule type" value="Genomic_DNA"/>
</dbReference>
<protein>
    <recommendedName>
        <fullName evidence="5">Indoleamine 2,3-dioxygenase</fullName>
        <ecNumber evidence="5">1.13.11.52</ecNumber>
    </recommendedName>
</protein>
<dbReference type="AlphaFoldDB" id="A0A1G4K1S4"/>
<dbReference type="PANTHER" id="PTHR28657:SF5">
    <property type="entry name" value="INDOLEAMINE 2,3-DIOXYGENASE"/>
    <property type="match status" value="1"/>
</dbReference>
<dbReference type="GO" id="GO:0046872">
    <property type="term" value="F:metal ion binding"/>
    <property type="evidence" value="ECO:0007669"/>
    <property type="project" value="UniProtKB-UniRule"/>
</dbReference>
<proteinExistence type="inferred from homology"/>
<dbReference type="PANTHER" id="PTHR28657">
    <property type="entry name" value="INDOLEAMINE 2,3-DIOXYGENASE"/>
    <property type="match status" value="1"/>
</dbReference>
<dbReference type="GO" id="GO:0019441">
    <property type="term" value="P:L-tryptophan catabolic process to kynurenine"/>
    <property type="evidence" value="ECO:0007669"/>
    <property type="project" value="UniProtKB-UniRule"/>
</dbReference>
<evidence type="ECO:0000256" key="4">
    <source>
        <dbReference type="PIRSR" id="PIRSR600898-1"/>
    </source>
</evidence>
<gene>
    <name evidence="7" type="ORF">LADA_0H06744G</name>
</gene>
<comment type="function">
    <text evidence="5">Produces N-formyl-kynurenine through the oxidation of tryptophan.</text>
</comment>
<dbReference type="SUPFAM" id="SSF140959">
    <property type="entry name" value="Indolic compounds 2,3-dioxygenase-like"/>
    <property type="match status" value="1"/>
</dbReference>
<accession>A0A1G4K1S4</accession>
<evidence type="ECO:0000256" key="1">
    <source>
        <dbReference type="ARBA" id="ARBA00007119"/>
    </source>
</evidence>
<dbReference type="STRING" id="1266660.A0A1G4K1S4"/>
<evidence type="ECO:0000313" key="8">
    <source>
        <dbReference type="Proteomes" id="UP000190274"/>
    </source>
</evidence>
<comment type="catalytic activity">
    <reaction evidence="5">
        <text>L-tryptophan + O2 = N-formyl-L-kynurenine</text>
        <dbReference type="Rhea" id="RHEA:24536"/>
        <dbReference type="ChEBI" id="CHEBI:15379"/>
        <dbReference type="ChEBI" id="CHEBI:57912"/>
        <dbReference type="ChEBI" id="CHEBI:58629"/>
    </reaction>
</comment>
<dbReference type="EC" id="1.13.11.52" evidence="5"/>
<dbReference type="FunFam" id="1.20.58.480:FF:000004">
    <property type="entry name" value="Indoleamine 2,3-dioxygenase subfamily"/>
    <property type="match status" value="1"/>
</dbReference>
<dbReference type="PROSITE" id="PS00876">
    <property type="entry name" value="IDO_1"/>
    <property type="match status" value="1"/>
</dbReference>
<keyword evidence="2 4" id="KW-0479">Metal-binding</keyword>
<dbReference type="Gene3D" id="1.20.58.480">
    <property type="match status" value="1"/>
</dbReference>
<name>A0A1G4K1S4_9SACH</name>
<comment type="similarity">
    <text evidence="1 5">Belongs to the indoleamine 2,3-dioxygenase family.</text>
</comment>
<keyword evidence="8" id="KW-1185">Reference proteome</keyword>
<evidence type="ECO:0000256" key="2">
    <source>
        <dbReference type="ARBA" id="ARBA00022723"/>
    </source>
</evidence>
<feature type="region of interest" description="Disordered" evidence="6">
    <location>
        <begin position="383"/>
        <end position="408"/>
    </location>
</feature>